<name>A0A3N1GJB5_9ACTN</name>
<feature type="transmembrane region" description="Helical" evidence="1">
    <location>
        <begin position="70"/>
        <end position="91"/>
    </location>
</feature>
<dbReference type="GO" id="GO:0006508">
    <property type="term" value="P:proteolysis"/>
    <property type="evidence" value="ECO:0007669"/>
    <property type="project" value="UniProtKB-KW"/>
</dbReference>
<dbReference type="Pfam" id="PF02517">
    <property type="entry name" value="Rce1-like"/>
    <property type="match status" value="1"/>
</dbReference>
<feature type="transmembrane region" description="Helical" evidence="1">
    <location>
        <begin position="151"/>
        <end position="168"/>
    </location>
</feature>
<feature type="transmembrane region" description="Helical" evidence="1">
    <location>
        <begin position="189"/>
        <end position="209"/>
    </location>
</feature>
<keyword evidence="3" id="KW-0378">Hydrolase</keyword>
<dbReference type="InterPro" id="IPR003675">
    <property type="entry name" value="Rce1/LyrA-like_dom"/>
</dbReference>
<dbReference type="GO" id="GO:0080120">
    <property type="term" value="P:CAAX-box protein maturation"/>
    <property type="evidence" value="ECO:0007669"/>
    <property type="project" value="UniProtKB-ARBA"/>
</dbReference>
<reference evidence="3 4" key="1">
    <citation type="submission" date="2018-11" db="EMBL/GenBank/DDBJ databases">
        <title>Sequencing the genomes of 1000 actinobacteria strains.</title>
        <authorList>
            <person name="Klenk H.-P."/>
        </authorList>
    </citation>
    <scope>NUCLEOTIDE SEQUENCE [LARGE SCALE GENOMIC DNA]</scope>
    <source>
        <strain evidence="3 4">DSM 43634</strain>
    </source>
</reference>
<sequence>MGAVPQSVVVAAWFCDQSADHSFLCMSIKQFAVDAERRPRTGWRILGYFVCWFALYGGVLYLVAGPEPTVVRNVIAHLVVVGAGVGVTAMFRCFVDRRRWRDIGLVAPDRRQLAFIAAGFAAGVTVVGLWFAVQLALGSAKVTGFELTERGVVGTTGVLAVGFLYYATSATTEEMAFRGYIFQNLRERLPMTWAVGLTGLLFASGHFIGGSAGPLHFAIGLLDFVLFSSLMILTRLRTGALWMAISFHAAWNWAQDYLFGVGVAGEDDYHNALVHVRLDGPSLLVGGPHNADTDLLTILLEVMLIIGYCWYTRARRPAEARS</sequence>
<dbReference type="PANTHER" id="PTHR39430">
    <property type="entry name" value="MEMBRANE-ASSOCIATED PROTEASE-RELATED"/>
    <property type="match status" value="1"/>
</dbReference>
<gene>
    <name evidence="3" type="ORF">EDD30_3139</name>
</gene>
<feature type="transmembrane region" description="Helical" evidence="1">
    <location>
        <begin position="112"/>
        <end position="131"/>
    </location>
</feature>
<evidence type="ECO:0000259" key="2">
    <source>
        <dbReference type="Pfam" id="PF02517"/>
    </source>
</evidence>
<dbReference type="GO" id="GO:0004175">
    <property type="term" value="F:endopeptidase activity"/>
    <property type="evidence" value="ECO:0007669"/>
    <property type="project" value="UniProtKB-ARBA"/>
</dbReference>
<protein>
    <submittedName>
        <fullName evidence="3">Membrane protease YdiL (CAAX protease family)</fullName>
    </submittedName>
</protein>
<organism evidence="3 4">
    <name type="scientific">Couchioplanes caeruleus</name>
    <dbReference type="NCBI Taxonomy" id="56438"/>
    <lineage>
        <taxon>Bacteria</taxon>
        <taxon>Bacillati</taxon>
        <taxon>Actinomycetota</taxon>
        <taxon>Actinomycetes</taxon>
        <taxon>Micromonosporales</taxon>
        <taxon>Micromonosporaceae</taxon>
        <taxon>Couchioplanes</taxon>
    </lineage>
</organism>
<evidence type="ECO:0000313" key="4">
    <source>
        <dbReference type="Proteomes" id="UP000271683"/>
    </source>
</evidence>
<feature type="domain" description="CAAX prenyl protease 2/Lysostaphin resistance protein A-like" evidence="2">
    <location>
        <begin position="158"/>
        <end position="253"/>
    </location>
</feature>
<feature type="transmembrane region" description="Helical" evidence="1">
    <location>
        <begin position="295"/>
        <end position="311"/>
    </location>
</feature>
<feature type="transmembrane region" description="Helical" evidence="1">
    <location>
        <begin position="215"/>
        <end position="233"/>
    </location>
</feature>
<accession>A0A3N1GJB5</accession>
<comment type="caution">
    <text evidence="3">The sequence shown here is derived from an EMBL/GenBank/DDBJ whole genome shotgun (WGS) entry which is preliminary data.</text>
</comment>
<keyword evidence="3" id="KW-0645">Protease</keyword>
<feature type="transmembrane region" description="Helical" evidence="1">
    <location>
        <begin position="240"/>
        <end position="259"/>
    </location>
</feature>
<keyword evidence="1" id="KW-0472">Membrane</keyword>
<feature type="transmembrane region" description="Helical" evidence="1">
    <location>
        <begin position="45"/>
        <end position="64"/>
    </location>
</feature>
<dbReference type="AlphaFoldDB" id="A0A3N1GJB5"/>
<keyword evidence="1" id="KW-0812">Transmembrane</keyword>
<proteinExistence type="predicted"/>
<evidence type="ECO:0000256" key="1">
    <source>
        <dbReference type="SAM" id="Phobius"/>
    </source>
</evidence>
<dbReference type="PANTHER" id="PTHR39430:SF1">
    <property type="entry name" value="PROTEASE"/>
    <property type="match status" value="1"/>
</dbReference>
<keyword evidence="1" id="KW-1133">Transmembrane helix</keyword>
<dbReference type="EMBL" id="RJKL01000001">
    <property type="protein sequence ID" value="ROP30299.1"/>
    <property type="molecule type" value="Genomic_DNA"/>
</dbReference>
<evidence type="ECO:0000313" key="3">
    <source>
        <dbReference type="EMBL" id="ROP30299.1"/>
    </source>
</evidence>
<dbReference type="Proteomes" id="UP000271683">
    <property type="component" value="Unassembled WGS sequence"/>
</dbReference>